<evidence type="ECO:0000256" key="4">
    <source>
        <dbReference type="ARBA" id="ARBA00022833"/>
    </source>
</evidence>
<protein>
    <recommendedName>
        <fullName evidence="7">C2H2-type domain-containing protein</fullName>
    </recommendedName>
</protein>
<dbReference type="PROSITE" id="PS50157">
    <property type="entry name" value="ZINC_FINGER_C2H2_2"/>
    <property type="match status" value="2"/>
</dbReference>
<feature type="domain" description="C2H2-type" evidence="7">
    <location>
        <begin position="241"/>
        <end position="264"/>
    </location>
</feature>
<evidence type="ECO:0000256" key="3">
    <source>
        <dbReference type="ARBA" id="ARBA00022771"/>
    </source>
</evidence>
<evidence type="ECO:0000256" key="5">
    <source>
        <dbReference type="PROSITE-ProRule" id="PRU00042"/>
    </source>
</evidence>
<evidence type="ECO:0000256" key="1">
    <source>
        <dbReference type="ARBA" id="ARBA00022723"/>
    </source>
</evidence>
<keyword evidence="4" id="KW-0862">Zinc</keyword>
<feature type="domain" description="C2H2-type" evidence="7">
    <location>
        <begin position="213"/>
        <end position="240"/>
    </location>
</feature>
<dbReference type="AlphaFoldDB" id="A0A7S3Z9K9"/>
<evidence type="ECO:0000259" key="7">
    <source>
        <dbReference type="PROSITE" id="PS50157"/>
    </source>
</evidence>
<evidence type="ECO:0000256" key="2">
    <source>
        <dbReference type="ARBA" id="ARBA00022737"/>
    </source>
</evidence>
<evidence type="ECO:0000313" key="8">
    <source>
        <dbReference type="EMBL" id="CAE0676230.1"/>
    </source>
</evidence>
<accession>A0A7S3Z9K9</accession>
<dbReference type="SMART" id="SM00355">
    <property type="entry name" value="ZnF_C2H2"/>
    <property type="match status" value="2"/>
</dbReference>
<dbReference type="GO" id="GO:0005634">
    <property type="term" value="C:nucleus"/>
    <property type="evidence" value="ECO:0007669"/>
    <property type="project" value="TreeGrafter"/>
</dbReference>
<dbReference type="InterPro" id="IPR050717">
    <property type="entry name" value="C2H2-ZF_Transcription_Reg"/>
</dbReference>
<dbReference type="FunFam" id="3.30.160.60:FF:000065">
    <property type="entry name" value="B-cell CLL/lymphoma 6, member B"/>
    <property type="match status" value="1"/>
</dbReference>
<dbReference type="InterPro" id="IPR013087">
    <property type="entry name" value="Znf_C2H2_type"/>
</dbReference>
<keyword evidence="3 5" id="KW-0863">Zinc-finger</keyword>
<dbReference type="GO" id="GO:0000981">
    <property type="term" value="F:DNA-binding transcription factor activity, RNA polymerase II-specific"/>
    <property type="evidence" value="ECO:0007669"/>
    <property type="project" value="TreeGrafter"/>
</dbReference>
<feature type="region of interest" description="Disordered" evidence="6">
    <location>
        <begin position="500"/>
        <end position="519"/>
    </location>
</feature>
<gene>
    <name evidence="8" type="ORF">LGLO00237_LOCUS28008</name>
</gene>
<evidence type="ECO:0000256" key="6">
    <source>
        <dbReference type="SAM" id="MobiDB-lite"/>
    </source>
</evidence>
<proteinExistence type="predicted"/>
<dbReference type="Gene3D" id="3.30.160.60">
    <property type="entry name" value="Classic Zinc Finger"/>
    <property type="match status" value="2"/>
</dbReference>
<dbReference type="Pfam" id="PF00096">
    <property type="entry name" value="zf-C2H2"/>
    <property type="match status" value="2"/>
</dbReference>
<dbReference type="SUPFAM" id="SSF57667">
    <property type="entry name" value="beta-beta-alpha zinc fingers"/>
    <property type="match status" value="1"/>
</dbReference>
<dbReference type="PROSITE" id="PS00028">
    <property type="entry name" value="ZINC_FINGER_C2H2_1"/>
    <property type="match status" value="2"/>
</dbReference>
<dbReference type="EMBL" id="HBIV01039461">
    <property type="protein sequence ID" value="CAE0676230.1"/>
    <property type="molecule type" value="Transcribed_RNA"/>
</dbReference>
<dbReference type="PANTHER" id="PTHR14196:SF12">
    <property type="entry name" value="ZINC FINGER PROTEIN 208-LIKE"/>
    <property type="match status" value="1"/>
</dbReference>
<dbReference type="InterPro" id="IPR036236">
    <property type="entry name" value="Znf_C2H2_sf"/>
</dbReference>
<name>A0A7S3Z9K9_9EUKA</name>
<dbReference type="PANTHER" id="PTHR14196">
    <property type="entry name" value="ODD-SKIPPED - RELATED"/>
    <property type="match status" value="1"/>
</dbReference>
<keyword evidence="2" id="KW-0677">Repeat</keyword>
<dbReference type="GO" id="GO:0000977">
    <property type="term" value="F:RNA polymerase II transcription regulatory region sequence-specific DNA binding"/>
    <property type="evidence" value="ECO:0007669"/>
    <property type="project" value="TreeGrafter"/>
</dbReference>
<keyword evidence="1" id="KW-0479">Metal-binding</keyword>
<dbReference type="GO" id="GO:0008270">
    <property type="term" value="F:zinc ion binding"/>
    <property type="evidence" value="ECO:0007669"/>
    <property type="project" value="UniProtKB-KW"/>
</dbReference>
<feature type="region of interest" description="Disordered" evidence="6">
    <location>
        <begin position="279"/>
        <end position="308"/>
    </location>
</feature>
<reference evidence="8" key="1">
    <citation type="submission" date="2021-01" db="EMBL/GenBank/DDBJ databases">
        <authorList>
            <person name="Corre E."/>
            <person name="Pelletier E."/>
            <person name="Niang G."/>
            <person name="Scheremetjew M."/>
            <person name="Finn R."/>
            <person name="Kale V."/>
            <person name="Holt S."/>
            <person name="Cochrane G."/>
            <person name="Meng A."/>
            <person name="Brown T."/>
            <person name="Cohen L."/>
        </authorList>
    </citation>
    <scope>NUCLEOTIDE SEQUENCE</scope>
    <source>
        <strain evidence="8">CCCM811</strain>
    </source>
</reference>
<organism evidence="8">
    <name type="scientific">Lotharella globosa</name>
    <dbReference type="NCBI Taxonomy" id="91324"/>
    <lineage>
        <taxon>Eukaryota</taxon>
        <taxon>Sar</taxon>
        <taxon>Rhizaria</taxon>
        <taxon>Cercozoa</taxon>
        <taxon>Chlorarachniophyceae</taxon>
        <taxon>Lotharella</taxon>
    </lineage>
</organism>
<sequence length="519" mass="55829">MPTHQMPSGSTYPIRLTRPTEYKSYRATSDRGVDVKRQWTDITPTGYRQEPFAHGHALEGGEGNGRGEGAVSERIGRERMEPGKGQPWGGTVLGTGAGAEALGWKGNIEGAEKGPGPGTMAGGRATVGRGGKIEEAAPRGVAVGGKGVEREQGVEMERVGQHTTERPFVVSGTATETYVPKQATPSASSSSKAVALTKLPLKTRRNRKPRKRYICHFCGKELSQKCNLESHLRVHTGETPYHCDVCPLSFKHLTNLTRHRKRIHNLYTKIANPKSKRIHLDSKNVNPPKPNIEVSMPSVSHAPKTTVGPSTMSPALTMMPSMTPQMQQPMGSMHLGTAPTATAIPSMQNTMRTRSAKYIPTQAAVPPMKNTIQYLPATSSTAMRAAVPMMRNGAQYMPMQAAVPPMSKTTKYLPAMSNRATALQPSVPVMRNRSTYLPMHSAVPQMQSTHYIAAASKGGMMPSNAGMMPMQMSAAMAGHYPPRAMPNPHTAGSTAATTVGAHRGFPGNVSVQMGRVGKR</sequence>